<name>A0A7C4LMY3_9PLAN</name>
<evidence type="ECO:0000313" key="1">
    <source>
        <dbReference type="EMBL" id="HGT40654.1"/>
    </source>
</evidence>
<reference evidence="1" key="1">
    <citation type="journal article" date="2020" name="mSystems">
        <title>Genome- and Community-Level Interaction Insights into Carbon Utilization and Element Cycling Functions of Hydrothermarchaeota in Hydrothermal Sediment.</title>
        <authorList>
            <person name="Zhou Z."/>
            <person name="Liu Y."/>
            <person name="Xu W."/>
            <person name="Pan J."/>
            <person name="Luo Z.H."/>
            <person name="Li M."/>
        </authorList>
    </citation>
    <scope>NUCLEOTIDE SEQUENCE [LARGE SCALE GENOMIC DNA]</scope>
    <source>
        <strain evidence="1">SpSt-508</strain>
    </source>
</reference>
<gene>
    <name evidence="1" type="ORF">ENS64_15530</name>
</gene>
<organism evidence="1">
    <name type="scientific">Schlesneria paludicola</name>
    <dbReference type="NCBI Taxonomy" id="360056"/>
    <lineage>
        <taxon>Bacteria</taxon>
        <taxon>Pseudomonadati</taxon>
        <taxon>Planctomycetota</taxon>
        <taxon>Planctomycetia</taxon>
        <taxon>Planctomycetales</taxon>
        <taxon>Planctomycetaceae</taxon>
        <taxon>Schlesneria</taxon>
    </lineage>
</organism>
<comment type="caution">
    <text evidence="1">The sequence shown here is derived from an EMBL/GenBank/DDBJ whole genome shotgun (WGS) entry which is preliminary data.</text>
</comment>
<proteinExistence type="predicted"/>
<sequence length="73" mass="8169">MTTDLNVLQPSPPRCRSLLSKGLFINHGFPPGQEVADEGNFWCGKTQTIYGPDDRLCDGEQCRDSSRTCYEES</sequence>
<dbReference type="AlphaFoldDB" id="A0A7C4LMY3"/>
<dbReference type="EMBL" id="DSVQ01000018">
    <property type="protein sequence ID" value="HGT40654.1"/>
    <property type="molecule type" value="Genomic_DNA"/>
</dbReference>
<accession>A0A7C4LMY3</accession>
<protein>
    <submittedName>
        <fullName evidence="1">Uncharacterized protein</fullName>
    </submittedName>
</protein>